<feature type="coiled-coil region" evidence="1">
    <location>
        <begin position="139"/>
        <end position="166"/>
    </location>
</feature>
<dbReference type="PANTHER" id="PTHR35705">
    <property type="entry name" value="WPP DOMAIN-INTERACTING TAIL-ANCHORED PROTEIN 1"/>
    <property type="match status" value="1"/>
</dbReference>
<sequence>MSTESAELEAVTSSTCDVNVDLEGVVSLSNRDAVGDLGIVCSTILTKLDFSLACFSEKVSNLSIFVMHLATMESEFESLDLEENHTGLGSLEKGVEFDLLRGVLDSEVRELGGFLDSLQAWIAEVRERVCSCTHLGEAFMTMEDKLLDSEQKLKQSEEQFNEIKMQSASFVRALSSFKKAENDNCEAGEIVKEDDKFLNVNTGLTLQTVEQQRYILQMLEKSLAREIDLEKNIHHSREVQETLKLRMFFLEQELVDMEEEAIDVWERWFEADNAREILLGISKGLLGRLQISQFNLTGLSHRESELRAKLENVLENLKVRDIIIDKIESSAAEINGSHLGQTNNAKANLKDAEDKLTVANSYVFTLSDKVSSLEKQLKESEFELVNVKACADEYQKQYNVMCSEVRDMGNLIGELKESVSNAESRANSSEEKCKLLTETNSKLTEELALLKGGGGSSTRVDLLEKQLKESNLQLQNTVASAKASQEKQRMLYSTIRDMENVIKDLKSKVSKAENRVDSAEENCIILSESNAELNEELSFLKNRLESLEGSLHREEEAKMATANDIGKQTKVLKTLLKQLAIERERLKQQLSSLASENKILIVKLKQTYKAPFLRS</sequence>
<keyword evidence="1" id="KW-0175">Coiled coil</keyword>
<gene>
    <name evidence="4" type="primary">LOC113867066</name>
</gene>
<evidence type="ECO:0000259" key="2">
    <source>
        <dbReference type="Pfam" id="PF26581"/>
    </source>
</evidence>
<dbReference type="GeneID" id="113867066"/>
<dbReference type="InterPro" id="IPR058610">
    <property type="entry name" value="WIT1_2_N"/>
</dbReference>
<feature type="domain" description="WIT1/2 N-terminal helical bundle" evidence="2">
    <location>
        <begin position="42"/>
        <end position="177"/>
    </location>
</feature>
<evidence type="ECO:0000313" key="3">
    <source>
        <dbReference type="Proteomes" id="UP000694853"/>
    </source>
</evidence>
<reference evidence="4" key="2">
    <citation type="submission" date="2025-08" db="UniProtKB">
        <authorList>
            <consortium name="RefSeq"/>
        </authorList>
    </citation>
    <scope>IDENTIFICATION</scope>
    <source>
        <tissue evidence="4">Young leaves</tissue>
    </source>
</reference>
<organism evidence="3 4">
    <name type="scientific">Abrus precatorius</name>
    <name type="common">Indian licorice</name>
    <name type="synonym">Glycine abrus</name>
    <dbReference type="NCBI Taxonomy" id="3816"/>
    <lineage>
        <taxon>Eukaryota</taxon>
        <taxon>Viridiplantae</taxon>
        <taxon>Streptophyta</taxon>
        <taxon>Embryophyta</taxon>
        <taxon>Tracheophyta</taxon>
        <taxon>Spermatophyta</taxon>
        <taxon>Magnoliopsida</taxon>
        <taxon>eudicotyledons</taxon>
        <taxon>Gunneridae</taxon>
        <taxon>Pentapetalae</taxon>
        <taxon>rosids</taxon>
        <taxon>fabids</taxon>
        <taxon>Fabales</taxon>
        <taxon>Fabaceae</taxon>
        <taxon>Papilionoideae</taxon>
        <taxon>50 kb inversion clade</taxon>
        <taxon>NPAAA clade</taxon>
        <taxon>indigoferoid/millettioid clade</taxon>
        <taxon>Abreae</taxon>
        <taxon>Abrus</taxon>
    </lineage>
</organism>
<reference evidence="3" key="1">
    <citation type="journal article" date="2019" name="Toxins">
        <title>Detection of Abrin-Like and Prepropulchellin-Like Toxin Genes and Transcripts Using Whole Genome Sequencing and Full-Length Transcript Sequencing of Abrus precatorius.</title>
        <authorList>
            <person name="Hovde B.T."/>
            <person name="Daligault H.E."/>
            <person name="Hanschen E.R."/>
            <person name="Kunde Y.A."/>
            <person name="Johnson M.B."/>
            <person name="Starkenburg S.R."/>
            <person name="Johnson S.L."/>
        </authorList>
    </citation>
    <scope>NUCLEOTIDE SEQUENCE [LARGE SCALE GENOMIC DNA]</scope>
</reference>
<dbReference type="PANTHER" id="PTHR35705:SF1">
    <property type="entry name" value="WPP DOMAIN-INTERACTING TAIL-ANCHORED PROTEIN 1"/>
    <property type="match status" value="1"/>
</dbReference>
<proteinExistence type="predicted"/>
<dbReference type="SUPFAM" id="SSF57997">
    <property type="entry name" value="Tropomyosin"/>
    <property type="match status" value="1"/>
</dbReference>
<dbReference type="RefSeq" id="XP_027357826.1">
    <property type="nucleotide sequence ID" value="XM_027502025.1"/>
</dbReference>
<keyword evidence="3" id="KW-1185">Reference proteome</keyword>
<dbReference type="OrthoDB" id="1936068at2759"/>
<dbReference type="AlphaFoldDB" id="A0A8B8LN57"/>
<name>A0A8B8LN57_ABRPR</name>
<dbReference type="KEGG" id="aprc:113867066"/>
<dbReference type="InterPro" id="IPR039976">
    <property type="entry name" value="WIT1/WIT2"/>
</dbReference>
<dbReference type="Pfam" id="PF26581">
    <property type="entry name" value="WIT1_2_N"/>
    <property type="match status" value="1"/>
</dbReference>
<accession>A0A8B8LN57</accession>
<evidence type="ECO:0000256" key="1">
    <source>
        <dbReference type="SAM" id="Coils"/>
    </source>
</evidence>
<feature type="coiled-coil region" evidence="1">
    <location>
        <begin position="412"/>
        <end position="603"/>
    </location>
</feature>
<evidence type="ECO:0000313" key="4">
    <source>
        <dbReference type="RefSeq" id="XP_027357826.1"/>
    </source>
</evidence>
<dbReference type="Proteomes" id="UP000694853">
    <property type="component" value="Unplaced"/>
</dbReference>
<protein>
    <submittedName>
        <fullName evidence="4">WPP domain-interacting tail-anchored protein 1-like isoform X1</fullName>
    </submittedName>
</protein>